<dbReference type="InterPro" id="IPR042098">
    <property type="entry name" value="TauD-like_sf"/>
</dbReference>
<dbReference type="GO" id="GO:0017000">
    <property type="term" value="P:antibiotic biosynthetic process"/>
    <property type="evidence" value="ECO:0007669"/>
    <property type="project" value="UniProtKB-KW"/>
</dbReference>
<proteinExistence type="predicted"/>
<dbReference type="AlphaFoldDB" id="A0A160TSE1"/>
<evidence type="ECO:0000313" key="4">
    <source>
        <dbReference type="EMBL" id="CUS50056.1"/>
    </source>
</evidence>
<dbReference type="Pfam" id="PF02668">
    <property type="entry name" value="TauD"/>
    <property type="match status" value="1"/>
</dbReference>
<dbReference type="SUPFAM" id="SSF51197">
    <property type="entry name" value="Clavaminate synthase-like"/>
    <property type="match status" value="1"/>
</dbReference>
<dbReference type="InterPro" id="IPR003819">
    <property type="entry name" value="TauD/TfdA-like"/>
</dbReference>
<keyword evidence="1" id="KW-0560">Oxidoreductase</keyword>
<organism evidence="4">
    <name type="scientific">hydrothermal vent metagenome</name>
    <dbReference type="NCBI Taxonomy" id="652676"/>
    <lineage>
        <taxon>unclassified sequences</taxon>
        <taxon>metagenomes</taxon>
        <taxon>ecological metagenomes</taxon>
    </lineage>
</organism>
<evidence type="ECO:0000256" key="1">
    <source>
        <dbReference type="ARBA" id="ARBA00023002"/>
    </source>
</evidence>
<accession>A0A160TSE1</accession>
<dbReference type="EMBL" id="CZRL01000010">
    <property type="protein sequence ID" value="CUS50056.1"/>
    <property type="molecule type" value="Genomic_DNA"/>
</dbReference>
<feature type="domain" description="TauD/TfdA-like" evidence="3">
    <location>
        <begin position="60"/>
        <end position="312"/>
    </location>
</feature>
<protein>
    <recommendedName>
        <fullName evidence="3">TauD/TfdA-like domain-containing protein</fullName>
    </recommendedName>
</protein>
<keyword evidence="2" id="KW-0045">Antibiotic biosynthesis</keyword>
<dbReference type="PANTHER" id="PTHR10696:SF56">
    <property type="entry name" value="TAUD_TFDA-LIKE DOMAIN-CONTAINING PROTEIN"/>
    <property type="match status" value="1"/>
</dbReference>
<dbReference type="GO" id="GO:0016491">
    <property type="term" value="F:oxidoreductase activity"/>
    <property type="evidence" value="ECO:0007669"/>
    <property type="project" value="UniProtKB-KW"/>
</dbReference>
<dbReference type="PANTHER" id="PTHR10696">
    <property type="entry name" value="GAMMA-BUTYROBETAINE HYDROXYLASE-RELATED"/>
    <property type="match status" value="1"/>
</dbReference>
<name>A0A160TSE1_9ZZZZ</name>
<gene>
    <name evidence="4" type="ORF">MGWOODY_XGa976</name>
</gene>
<reference evidence="4" key="1">
    <citation type="submission" date="2015-10" db="EMBL/GenBank/DDBJ databases">
        <authorList>
            <person name="Gilbert D.G."/>
        </authorList>
    </citation>
    <scope>NUCLEOTIDE SEQUENCE</scope>
</reference>
<dbReference type="InterPro" id="IPR050411">
    <property type="entry name" value="AlphaKG_dependent_hydroxylases"/>
</dbReference>
<dbReference type="Gene3D" id="3.60.130.10">
    <property type="entry name" value="Clavaminate synthase-like"/>
    <property type="match status" value="1"/>
</dbReference>
<evidence type="ECO:0000256" key="2">
    <source>
        <dbReference type="ARBA" id="ARBA00023194"/>
    </source>
</evidence>
<evidence type="ECO:0000259" key="3">
    <source>
        <dbReference type="Pfam" id="PF02668"/>
    </source>
</evidence>
<sequence length="362" mass="40399">MTKLMNSSICTTRVDHPSAWKGSDFSSADEYAFDLGPRHYDAFDKALSKIRQQGLTLDDIEKVNFEVPEIASDIATIFDQIQNGYGFVLVRGFPLDRYTEEELGLIYWGIGTHMGTGVSQSVMGDRLGHVMDFSADNPNARAYRNKQTLSMHTDLSEIVSLLSLSTAKSGGLSQFSSLITIHNEIVENNPEYLEPLYRGFPYYRAGEEGLDEEPVTPWNVPVFSYQEGLISGRLVRAFLENGLEILGREKTELEAAALDYVDEVANRPDVRLEFLIQPGEAFFQNNYVVLHGRTEFEDDVGAGIRRHLLRLWLDVTNGRPAPKEMNIFEGAGIARHEGKTPTGEGDAYKALVKGKPVLEPVS</sequence>